<dbReference type="InterPro" id="IPR005036">
    <property type="entry name" value="CBM21_dom"/>
</dbReference>
<accession>A0ABS2XQB2</accession>
<evidence type="ECO:0000256" key="1">
    <source>
        <dbReference type="SAM" id="MobiDB-lite"/>
    </source>
</evidence>
<feature type="region of interest" description="Disordered" evidence="1">
    <location>
        <begin position="1"/>
        <end position="62"/>
    </location>
</feature>
<dbReference type="EMBL" id="JAAWVQ010058742">
    <property type="protein sequence ID" value="MBN3276329.1"/>
    <property type="molecule type" value="Genomic_DNA"/>
</dbReference>
<evidence type="ECO:0000259" key="2">
    <source>
        <dbReference type="PROSITE" id="PS51159"/>
    </source>
</evidence>
<organism evidence="3 4">
    <name type="scientific">Polyodon spathula</name>
    <name type="common">North American paddlefish</name>
    <name type="synonym">Squalus spathula</name>
    <dbReference type="NCBI Taxonomy" id="7913"/>
    <lineage>
        <taxon>Eukaryota</taxon>
        <taxon>Metazoa</taxon>
        <taxon>Chordata</taxon>
        <taxon>Craniata</taxon>
        <taxon>Vertebrata</taxon>
        <taxon>Euteleostomi</taxon>
        <taxon>Actinopterygii</taxon>
        <taxon>Chondrostei</taxon>
        <taxon>Acipenseriformes</taxon>
        <taxon>Polyodontidae</taxon>
        <taxon>Polyodon</taxon>
    </lineage>
</organism>
<name>A0ABS2XQB2_POLSP</name>
<comment type="caution">
    <text evidence="3">The sequence shown here is derived from an EMBL/GenBank/DDBJ whole genome shotgun (WGS) entry which is preliminary data.</text>
</comment>
<dbReference type="Pfam" id="PF03370">
    <property type="entry name" value="CBM_21"/>
    <property type="match status" value="1"/>
</dbReference>
<feature type="non-terminal residue" evidence="3">
    <location>
        <position position="293"/>
    </location>
</feature>
<protein>
    <submittedName>
        <fullName evidence="3">PPR3E phosphatase</fullName>
    </submittedName>
</protein>
<dbReference type="PROSITE" id="PS51159">
    <property type="entry name" value="CBM21"/>
    <property type="match status" value="1"/>
</dbReference>
<gene>
    <name evidence="3" type="primary">Ppp1r3e</name>
    <name evidence="3" type="ORF">GTO93_0020535</name>
</gene>
<keyword evidence="4" id="KW-1185">Reference proteome</keyword>
<feature type="non-terminal residue" evidence="3">
    <location>
        <position position="1"/>
    </location>
</feature>
<evidence type="ECO:0000313" key="4">
    <source>
        <dbReference type="Proteomes" id="UP001166093"/>
    </source>
</evidence>
<dbReference type="PANTHER" id="PTHR12307:SF55">
    <property type="entry name" value="PROTEIN PHOSPHATASE 1 REGULATORY SUBUNIT 3E"/>
    <property type="match status" value="1"/>
</dbReference>
<dbReference type="InterPro" id="IPR050782">
    <property type="entry name" value="PP1_regulatory_subunit_3"/>
</dbReference>
<reference evidence="3" key="1">
    <citation type="journal article" date="2021" name="Cell">
        <title>Tracing the genetic footprints of vertebrate landing in non-teleost ray-finned fishes.</title>
        <authorList>
            <person name="Bi X."/>
            <person name="Wang K."/>
            <person name="Yang L."/>
            <person name="Pan H."/>
            <person name="Jiang H."/>
            <person name="Wei Q."/>
            <person name="Fang M."/>
            <person name="Yu H."/>
            <person name="Zhu C."/>
            <person name="Cai Y."/>
            <person name="He Y."/>
            <person name="Gan X."/>
            <person name="Zeng H."/>
            <person name="Yu D."/>
            <person name="Zhu Y."/>
            <person name="Jiang H."/>
            <person name="Qiu Q."/>
            <person name="Yang H."/>
            <person name="Zhang Y.E."/>
            <person name="Wang W."/>
            <person name="Zhu M."/>
            <person name="He S."/>
            <person name="Zhang G."/>
        </authorList>
    </citation>
    <scope>NUCLEOTIDE SEQUENCE</scope>
    <source>
        <strain evidence="3">Pddl_001</strain>
    </source>
</reference>
<evidence type="ECO:0000313" key="3">
    <source>
        <dbReference type="EMBL" id="MBN3276329.1"/>
    </source>
</evidence>
<dbReference type="Proteomes" id="UP001166093">
    <property type="component" value="Unassembled WGS sequence"/>
</dbReference>
<dbReference type="Gene3D" id="2.60.40.2440">
    <property type="entry name" value="Carbohydrate binding type-21 domain"/>
    <property type="match status" value="1"/>
</dbReference>
<sequence>MDGHTDSPRLRSRIPRPLTCAAGLSERSRGRDSLATPPPVSPRRRARSAPAHYQKEPIRRWHSPDTRKRVRFADWLGLELTSVIHYSQQSHDPDSDSEKEGSDWPSGDTPTASKEPMRWPSQHLPSQSCFAEPQFSDPVSRPEFHSLVRERRICLESVRVESLCVSGLARVMNLAFQKEVTVRYSSDNWSTCSEIQASYLPPSRDSFGFGIGDSVGMDRFHFRLPLPPRDPPYLTTGRPEQLPSLEFALCYRVLGQEYWDSNEGVNYAVRWRTTLLPSDSMLRDENSAWIHFI</sequence>
<proteinExistence type="predicted"/>
<feature type="compositionally biased region" description="Basic and acidic residues" evidence="1">
    <location>
        <begin position="91"/>
        <end position="102"/>
    </location>
</feature>
<feature type="compositionally biased region" description="Basic and acidic residues" evidence="1">
    <location>
        <begin position="53"/>
        <end position="62"/>
    </location>
</feature>
<dbReference type="InterPro" id="IPR038175">
    <property type="entry name" value="CBM21_dom_sf"/>
</dbReference>
<feature type="domain" description="CBM21" evidence="2">
    <location>
        <begin position="145"/>
        <end position="270"/>
    </location>
</feature>
<feature type="region of interest" description="Disordered" evidence="1">
    <location>
        <begin position="87"/>
        <end position="124"/>
    </location>
</feature>
<dbReference type="PANTHER" id="PTHR12307">
    <property type="entry name" value="PROTEIN PHOSPHATASE 1 REGULATORY SUBUNIT"/>
    <property type="match status" value="1"/>
</dbReference>